<dbReference type="InterPro" id="IPR001451">
    <property type="entry name" value="Hexapep"/>
</dbReference>
<evidence type="ECO:0000313" key="7">
    <source>
        <dbReference type="Proteomes" id="UP000002799"/>
    </source>
</evidence>
<dbReference type="InterPro" id="IPR007691">
    <property type="entry name" value="LpxD"/>
</dbReference>
<dbReference type="GO" id="GO:0016410">
    <property type="term" value="F:N-acyltransferase activity"/>
    <property type="evidence" value="ECO:0007669"/>
    <property type="project" value="InterPro"/>
</dbReference>
<name>A0A140PT28_9FUSO</name>
<dbReference type="Proteomes" id="UP000002799">
    <property type="component" value="Chromosome"/>
</dbReference>
<keyword evidence="4" id="KW-0443">Lipid metabolism</keyword>
<evidence type="ECO:0000256" key="5">
    <source>
        <dbReference type="ARBA" id="ARBA00023315"/>
    </source>
</evidence>
<reference evidence="6 7" key="1">
    <citation type="submission" date="2013-11" db="EMBL/GenBank/DDBJ databases">
        <title>The Genome Sequence of Fusobacterium sp. 7_1.</title>
        <authorList>
            <consortium name="The Broad Institute Genome Sequencing Platform"/>
            <person name="Earl A."/>
            <person name="Ward D."/>
            <person name="Feldgarden M."/>
            <person name="Gevers D."/>
            <person name="Strauss J."/>
            <person name="Ambrose C.E."/>
            <person name="Allen-Vercoe E."/>
            <person name="Walker B."/>
            <person name="Young S.K."/>
            <person name="Zeng Q."/>
            <person name="Gargeya S."/>
            <person name="Fitzgerald M."/>
            <person name="Haas B."/>
            <person name="Abouelleil A."/>
            <person name="Alvarado L."/>
            <person name="Arachchi H.M."/>
            <person name="Berlin A.M."/>
            <person name="Chapman S.B."/>
            <person name="Goldberg J."/>
            <person name="Griggs A."/>
            <person name="Gujja S."/>
            <person name="Hansen M."/>
            <person name="Howarth C."/>
            <person name="Imamovic A."/>
            <person name="Larimer J."/>
            <person name="McCowen C."/>
            <person name="Montmayeur A."/>
            <person name="Murphy C."/>
            <person name="Neiman D."/>
            <person name="Pearson M."/>
            <person name="Priest M."/>
            <person name="Roberts A."/>
            <person name="Saif S."/>
            <person name="Shea T."/>
            <person name="Sisk P."/>
            <person name="Sykes S."/>
            <person name="Wortman J."/>
            <person name="Nusbaum C."/>
            <person name="Birren B."/>
        </authorList>
    </citation>
    <scope>NUCLEOTIDE SEQUENCE [LARGE SCALE GENOMIC DNA]</scope>
    <source>
        <strain evidence="6 7">7_1</strain>
    </source>
</reference>
<dbReference type="Gene3D" id="3.40.1390.10">
    <property type="entry name" value="MurE/MurF, N-terminal domain"/>
    <property type="match status" value="1"/>
</dbReference>
<keyword evidence="5 6" id="KW-0012">Acyltransferase</keyword>
<dbReference type="GO" id="GO:0009245">
    <property type="term" value="P:lipid A biosynthetic process"/>
    <property type="evidence" value="ECO:0007669"/>
    <property type="project" value="UniProtKB-KW"/>
</dbReference>
<gene>
    <name evidence="6" type="ORF">FSDG_01876</name>
</gene>
<dbReference type="AlphaFoldDB" id="A0A140PT28"/>
<dbReference type="RefSeq" id="WP_008702255.1">
    <property type="nucleotide sequence ID" value="NZ_AKBT01000001.1"/>
</dbReference>
<dbReference type="eggNOG" id="COG1044">
    <property type="taxonomic scope" value="Bacteria"/>
</dbReference>
<dbReference type="InterPro" id="IPR011004">
    <property type="entry name" value="Trimer_LpxA-like_sf"/>
</dbReference>
<dbReference type="Gene3D" id="2.160.10.10">
    <property type="entry name" value="Hexapeptide repeat proteins"/>
    <property type="match status" value="1"/>
</dbReference>
<evidence type="ECO:0000256" key="4">
    <source>
        <dbReference type="ARBA" id="ARBA00023098"/>
    </source>
</evidence>
<dbReference type="Pfam" id="PF14602">
    <property type="entry name" value="Hexapep_2"/>
    <property type="match status" value="2"/>
</dbReference>
<keyword evidence="3 6" id="KW-0808">Transferase</keyword>
<evidence type="ECO:0000313" key="6">
    <source>
        <dbReference type="EMBL" id="EEO43317.1"/>
    </source>
</evidence>
<keyword evidence="1" id="KW-0444">Lipid biosynthesis</keyword>
<accession>A0A140PT28</accession>
<keyword evidence="2" id="KW-0441">Lipid A biosynthesis</keyword>
<organism evidence="6 7">
    <name type="scientific">Fusobacterium animalis 7_1</name>
    <dbReference type="NCBI Taxonomy" id="457405"/>
    <lineage>
        <taxon>Bacteria</taxon>
        <taxon>Fusobacteriati</taxon>
        <taxon>Fusobacteriota</taxon>
        <taxon>Fusobacteriia</taxon>
        <taxon>Fusobacteriales</taxon>
        <taxon>Fusobacteriaceae</taxon>
        <taxon>Fusobacterium</taxon>
    </lineage>
</organism>
<dbReference type="KEGG" id="fne:FSDG_01876"/>
<evidence type="ECO:0000256" key="1">
    <source>
        <dbReference type="ARBA" id="ARBA00022516"/>
    </source>
</evidence>
<protein>
    <submittedName>
        <fullName evidence="6">UDP-3-O-[3-hydroxymyristoyl] glucosamine N-acyltransferase</fullName>
    </submittedName>
</protein>
<dbReference type="PANTHER" id="PTHR43378:SF2">
    <property type="entry name" value="UDP-3-O-ACYLGLUCOSAMINE N-ACYLTRANSFERASE 1, MITOCHONDRIAL-RELATED"/>
    <property type="match status" value="1"/>
</dbReference>
<dbReference type="PANTHER" id="PTHR43378">
    <property type="entry name" value="UDP-3-O-ACYLGLUCOSAMINE N-ACYLTRANSFERASE"/>
    <property type="match status" value="1"/>
</dbReference>
<dbReference type="HOGENOM" id="CLU_049865_1_0_0"/>
<evidence type="ECO:0000256" key="3">
    <source>
        <dbReference type="ARBA" id="ARBA00022679"/>
    </source>
</evidence>
<dbReference type="GO" id="GO:0016020">
    <property type="term" value="C:membrane"/>
    <property type="evidence" value="ECO:0007669"/>
    <property type="project" value="GOC"/>
</dbReference>
<proteinExistence type="predicted"/>
<evidence type="ECO:0000256" key="2">
    <source>
        <dbReference type="ARBA" id="ARBA00022556"/>
    </source>
</evidence>
<sequence length="315" mass="34733">MMREIFNYNVNNIENNFNFIVKGVSTVLNPKNNSIIFLNKSDLDLLKNLKEIKESIIFLKNGLVAKKLESENIVRYVDNPRLEFAKLLNFLSKNIKKNTTFKFNQSGYYHGENITIGENVIIEPFVRLGNNIKIGNNTIIKSGVIIEDNVIIGENCYIRENSIIGGEDFGIETDTDGSTVRIPHFGGVKIGNNVEIGAGSTVCSGTIEETIVEDYVKVDYSVNVGHNTKIGRGTLICAGALIGGSSILGSNVFVGMNASIKSKMLIGNNAVVGMGSIICTHINDGEIFTNEMADKLENVKIIRNLKQRILKRVIK</sequence>
<dbReference type="EMBL" id="CP007062">
    <property type="protein sequence ID" value="EEO43317.1"/>
    <property type="molecule type" value="Genomic_DNA"/>
</dbReference>
<dbReference type="Pfam" id="PF00132">
    <property type="entry name" value="Hexapep"/>
    <property type="match status" value="1"/>
</dbReference>
<dbReference type="SUPFAM" id="SSF51161">
    <property type="entry name" value="Trimeric LpxA-like enzymes"/>
    <property type="match status" value="1"/>
</dbReference>